<proteinExistence type="predicted"/>
<name>A0A841HJG5_9GAMM</name>
<evidence type="ECO:0008006" key="3">
    <source>
        <dbReference type="Google" id="ProtNLM"/>
    </source>
</evidence>
<accession>A0A841HJG5</accession>
<evidence type="ECO:0000313" key="2">
    <source>
        <dbReference type="Proteomes" id="UP000588068"/>
    </source>
</evidence>
<comment type="caution">
    <text evidence="1">The sequence shown here is derived from an EMBL/GenBank/DDBJ whole genome shotgun (WGS) entry which is preliminary data.</text>
</comment>
<keyword evidence="2" id="KW-1185">Reference proteome</keyword>
<dbReference type="EMBL" id="JACHHZ010000001">
    <property type="protein sequence ID" value="MBB6092358.1"/>
    <property type="molecule type" value="Genomic_DNA"/>
</dbReference>
<dbReference type="Proteomes" id="UP000588068">
    <property type="component" value="Unassembled WGS sequence"/>
</dbReference>
<dbReference type="AlphaFoldDB" id="A0A841HJG5"/>
<sequence length="32" mass="3503">MANNRVKFAGCARPTSKSEALLLAAYAKRYNS</sequence>
<gene>
    <name evidence="1" type="ORF">HNQ60_001204</name>
</gene>
<organism evidence="1 2">
    <name type="scientific">Povalibacter uvarum</name>
    <dbReference type="NCBI Taxonomy" id="732238"/>
    <lineage>
        <taxon>Bacteria</taxon>
        <taxon>Pseudomonadati</taxon>
        <taxon>Pseudomonadota</taxon>
        <taxon>Gammaproteobacteria</taxon>
        <taxon>Steroidobacterales</taxon>
        <taxon>Steroidobacteraceae</taxon>
        <taxon>Povalibacter</taxon>
    </lineage>
</organism>
<evidence type="ECO:0000313" key="1">
    <source>
        <dbReference type="EMBL" id="MBB6092358.1"/>
    </source>
</evidence>
<protein>
    <recommendedName>
        <fullName evidence="3">Transposase</fullName>
    </recommendedName>
</protein>
<reference evidence="1 2" key="1">
    <citation type="submission" date="2020-08" db="EMBL/GenBank/DDBJ databases">
        <title>Genomic Encyclopedia of Type Strains, Phase IV (KMG-IV): sequencing the most valuable type-strain genomes for metagenomic binning, comparative biology and taxonomic classification.</title>
        <authorList>
            <person name="Goeker M."/>
        </authorList>
    </citation>
    <scope>NUCLEOTIDE SEQUENCE [LARGE SCALE GENOMIC DNA]</scope>
    <source>
        <strain evidence="1 2">DSM 26723</strain>
    </source>
</reference>